<dbReference type="Pfam" id="PF10087">
    <property type="entry name" value="DUF2325"/>
    <property type="match status" value="1"/>
</dbReference>
<dbReference type="EMBL" id="FPBX01000030">
    <property type="protein sequence ID" value="SFU88220.1"/>
    <property type="molecule type" value="Genomic_DNA"/>
</dbReference>
<name>A0A1I7JSX6_9BURK</name>
<dbReference type="STRING" id="343013.SAMN04489707_103025"/>
<protein>
    <recommendedName>
        <fullName evidence="4">DUF2325 domain-containing protein</fullName>
    </recommendedName>
</protein>
<gene>
    <name evidence="2" type="ORF">SAMN04489707_103025</name>
</gene>
<evidence type="ECO:0000313" key="3">
    <source>
        <dbReference type="Proteomes" id="UP000183656"/>
    </source>
</evidence>
<dbReference type="InterPro" id="IPR016772">
    <property type="entry name" value="UCP020408"/>
</dbReference>
<evidence type="ECO:0008006" key="4">
    <source>
        <dbReference type="Google" id="ProtNLM"/>
    </source>
</evidence>
<evidence type="ECO:0000256" key="1">
    <source>
        <dbReference type="ARBA" id="ARBA00007189"/>
    </source>
</evidence>
<organism evidence="2 3">
    <name type="scientific">Paenacidovorax caeni</name>
    <dbReference type="NCBI Taxonomy" id="343013"/>
    <lineage>
        <taxon>Bacteria</taxon>
        <taxon>Pseudomonadati</taxon>
        <taxon>Pseudomonadota</taxon>
        <taxon>Betaproteobacteria</taxon>
        <taxon>Burkholderiales</taxon>
        <taxon>Comamonadaceae</taxon>
        <taxon>Paenacidovorax</taxon>
    </lineage>
</organism>
<sequence length="168" mass="19041">MPYLEEDLHHLAQEHGVLLRRYSALQRRCTEHAHAQAQEIARLQQQVMRLRAQRIQRDSALAWEREDRQRLLAAIADGPALALAPHTDGDAHADAEWFEHSLRCADLVICQTGCASHGTFWRVEDHCKRTGKTCVLVEQPGALRIVRIHPAAPYEAEACTPLDEKTMP</sequence>
<proteinExistence type="inferred from homology"/>
<evidence type="ECO:0000313" key="2">
    <source>
        <dbReference type="EMBL" id="SFU88220.1"/>
    </source>
</evidence>
<dbReference type="Proteomes" id="UP000183656">
    <property type="component" value="Unassembled WGS sequence"/>
</dbReference>
<comment type="similarity">
    <text evidence="1">Belongs to the UPF0751 family.</text>
</comment>
<dbReference type="RefSeq" id="WP_082366567.1">
    <property type="nucleotide sequence ID" value="NZ_CYIG01000024.1"/>
</dbReference>
<dbReference type="AlphaFoldDB" id="A0A1I7JSX6"/>
<reference evidence="2 3" key="1">
    <citation type="submission" date="2016-10" db="EMBL/GenBank/DDBJ databases">
        <authorList>
            <person name="de Groot N.N."/>
        </authorList>
    </citation>
    <scope>NUCLEOTIDE SEQUENCE [LARGE SCALE GENOMIC DNA]</scope>
    <source>
        <strain evidence="2 3">R-24608</strain>
    </source>
</reference>
<accession>A0A1I7JSX6</accession>
<keyword evidence="3" id="KW-1185">Reference proteome</keyword>